<dbReference type="Pfam" id="PF12770">
    <property type="entry name" value="CHAT"/>
    <property type="match status" value="1"/>
</dbReference>
<feature type="repeat" description="TPR" evidence="1">
    <location>
        <begin position="425"/>
        <end position="458"/>
    </location>
</feature>
<evidence type="ECO:0000256" key="1">
    <source>
        <dbReference type="PROSITE-ProRule" id="PRU00339"/>
    </source>
</evidence>
<feature type="coiled-coil region" evidence="2">
    <location>
        <begin position="605"/>
        <end position="632"/>
    </location>
</feature>
<accession>A0A8J7HQE6</accession>
<dbReference type="EMBL" id="JAECZC010000033">
    <property type="protein sequence ID" value="MBH8564041.1"/>
    <property type="molecule type" value="Genomic_DNA"/>
</dbReference>
<dbReference type="SMART" id="SM00028">
    <property type="entry name" value="TPR"/>
    <property type="match status" value="10"/>
</dbReference>
<feature type="repeat" description="TPR" evidence="1">
    <location>
        <begin position="185"/>
        <end position="218"/>
    </location>
</feature>
<comment type="caution">
    <text evidence="5">The sequence shown here is derived from an EMBL/GenBank/DDBJ whole genome shotgun (WGS) entry which is preliminary data.</text>
</comment>
<evidence type="ECO:0000256" key="2">
    <source>
        <dbReference type="SAM" id="Coils"/>
    </source>
</evidence>
<feature type="repeat" description="TPR" evidence="1">
    <location>
        <begin position="305"/>
        <end position="338"/>
    </location>
</feature>
<dbReference type="Pfam" id="PF13181">
    <property type="entry name" value="TPR_8"/>
    <property type="match status" value="2"/>
</dbReference>
<dbReference type="Proteomes" id="UP000632766">
    <property type="component" value="Unassembled WGS sequence"/>
</dbReference>
<dbReference type="InterPro" id="IPR019734">
    <property type="entry name" value="TPR_rpt"/>
</dbReference>
<evidence type="ECO:0000313" key="5">
    <source>
        <dbReference type="EMBL" id="MBH8564041.1"/>
    </source>
</evidence>
<evidence type="ECO:0000256" key="3">
    <source>
        <dbReference type="SAM" id="MobiDB-lite"/>
    </source>
</evidence>
<dbReference type="Gene3D" id="1.25.40.10">
    <property type="entry name" value="Tetratricopeptide repeat domain"/>
    <property type="match status" value="3"/>
</dbReference>
<keyword evidence="1" id="KW-0802">TPR repeat</keyword>
<evidence type="ECO:0000313" key="6">
    <source>
        <dbReference type="Proteomes" id="UP000632766"/>
    </source>
</evidence>
<organism evidence="5 6">
    <name type="scientific">Amazonocrinis nigriterrae CENA67</name>
    <dbReference type="NCBI Taxonomy" id="2794033"/>
    <lineage>
        <taxon>Bacteria</taxon>
        <taxon>Bacillati</taxon>
        <taxon>Cyanobacteriota</taxon>
        <taxon>Cyanophyceae</taxon>
        <taxon>Nostocales</taxon>
        <taxon>Nostocaceae</taxon>
        <taxon>Amazonocrinis</taxon>
        <taxon>Amazonocrinis nigriterrae</taxon>
    </lineage>
</organism>
<dbReference type="PROSITE" id="PS50005">
    <property type="entry name" value="TPR"/>
    <property type="match status" value="7"/>
</dbReference>
<dbReference type="AlphaFoldDB" id="A0A8J7HQE6"/>
<feature type="region of interest" description="Disordered" evidence="3">
    <location>
        <begin position="762"/>
        <end position="786"/>
    </location>
</feature>
<gene>
    <name evidence="5" type="ORF">I8748_17925</name>
</gene>
<feature type="repeat" description="TPR" evidence="1">
    <location>
        <begin position="385"/>
        <end position="418"/>
    </location>
</feature>
<feature type="repeat" description="TPR" evidence="1">
    <location>
        <begin position="145"/>
        <end position="178"/>
    </location>
</feature>
<feature type="domain" description="CHAT" evidence="4">
    <location>
        <begin position="714"/>
        <end position="1063"/>
    </location>
</feature>
<sequence length="1065" mass="117346">MNRCAKSGRFFWYLLPNFSRYSLTVLLSVVLLCESTGASSKNIPLQIAQQGTTQQDATRAAAEQALQEGLKLYEQGTAESLQGAIVKWEEALVLWRKLDDKSQQALTLLVIGRVYSDLGEKQQALSFFNQALPLWRLVGYKAGEAATLNNIGLVYSDLGDKQQALSFYNQALPLSRLVGDKAGEATTLNNIGLVYSALGDKQQALSFFNQALPLWRLVGYKAGEAITLSSIGVVYSALGDKQQALSFYNQALPLFRLVGHKAGEAATLNNIGLVYSALGDKQQALSFYNQALPLSRLVGDKAGEAITLSSIGLVYSALGDKQQALSFYNQALPLSRLVGDKAGEATTLNNIGLVYSDLGDKQQALSFYNQALPLSRLVGDKAAVARTLNNIGAVYDALGDKQQALSFYNQALPLWRVVGDKAGEASTLNNIGYVYYVLGNKQQALSFYNQALLLVRLVGDKASEATTLGNIALVERDQGNLQTALTQIEAAIKIIEELRTKVASQDLRASYFASKQNVYKFYIDLLMQLHKKDPAKGYDGLALQASDRSRARGLIELLTEANVDIKKGVDPKLQTEERRLQLLIDAREKQLSQLSSQKQPPTELITETKQQIEDLFKQQKELEAQIRATNSDYAALQYPQPLTLKEIQQQLDKDTLLLQYSLGEERSYVWAVTPNSLDSYELPGREQINKVAKDLYNNLRNPGMSGVSPEETGKVAEKLSKLILAPVANKLGQKRLVIVGDEALQYIPFAALNDLTPLPPSLRGKGEQDQLGKGEQNILPSPRRRGAGGEVNYQPLLVNHEIISLPSASTIAILRKQIQKRSVAPKTLAILADPVFSVDDHRVTGKSANADNNLILQSDESALKRSMRSVDRSEIERLENTRTEAQAILKLVTSNSLQAFDFDANYNWATSTQLSQYRMLHFATHGFVDSTNPELSGIVLSLVDKQGKPQKGFLRLNEIFNLNLPAELVVLSACETGLGKEVKGEGLVGLTRGLMYAGAARVVVSLWRVDDEATSLLMQQFYSQMLQRGLSPAAALRAAQLQLWQQKNWQNPYSWASFTLLGEWR</sequence>
<reference evidence="5 6" key="1">
    <citation type="journal article" date="2021" name="Int. J. Syst. Evol. Microbiol.">
        <title>Amazonocrinis nigriterrae gen. nov., sp. nov., Atlanticothrix silvestris gen. nov., sp. nov. and Dendronalium phyllosphericum gen. nov., sp. nov., nostocacean cyanobacteria from Brazilian environments.</title>
        <authorList>
            <person name="Alvarenga D.O."/>
            <person name="Andreote A.P.D."/>
            <person name="Branco L.H.Z."/>
            <person name="Delbaje E."/>
            <person name="Cruz R.B."/>
            <person name="Varani A.M."/>
            <person name="Fiore M.F."/>
        </authorList>
    </citation>
    <scope>NUCLEOTIDE SEQUENCE [LARGE SCALE GENOMIC DNA]</scope>
    <source>
        <strain evidence="5 6">CENA67</strain>
    </source>
</reference>
<proteinExistence type="predicted"/>
<keyword evidence="2" id="KW-0175">Coiled coil</keyword>
<feature type="repeat" description="TPR" evidence="1">
    <location>
        <begin position="265"/>
        <end position="298"/>
    </location>
</feature>
<dbReference type="SUPFAM" id="SSF48452">
    <property type="entry name" value="TPR-like"/>
    <property type="match status" value="3"/>
</dbReference>
<dbReference type="PANTHER" id="PTHR10098">
    <property type="entry name" value="RAPSYN-RELATED"/>
    <property type="match status" value="1"/>
</dbReference>
<name>A0A8J7HQE6_9NOST</name>
<dbReference type="InterPro" id="IPR011990">
    <property type="entry name" value="TPR-like_helical_dom_sf"/>
</dbReference>
<protein>
    <submittedName>
        <fullName evidence="5">CHAT domain-containing protein</fullName>
    </submittedName>
</protein>
<dbReference type="InterPro" id="IPR024983">
    <property type="entry name" value="CHAT_dom"/>
</dbReference>
<dbReference type="PANTHER" id="PTHR10098:SF108">
    <property type="entry name" value="TETRATRICOPEPTIDE REPEAT PROTEIN 28"/>
    <property type="match status" value="1"/>
</dbReference>
<feature type="repeat" description="TPR" evidence="1">
    <location>
        <begin position="345"/>
        <end position="378"/>
    </location>
</feature>
<dbReference type="Pfam" id="PF13424">
    <property type="entry name" value="TPR_12"/>
    <property type="match status" value="4"/>
</dbReference>
<dbReference type="RefSeq" id="WP_198125897.1">
    <property type="nucleotide sequence ID" value="NZ_JAECZC010000033.1"/>
</dbReference>
<keyword evidence="6" id="KW-1185">Reference proteome</keyword>
<evidence type="ECO:0000259" key="4">
    <source>
        <dbReference type="Pfam" id="PF12770"/>
    </source>
</evidence>